<evidence type="ECO:0000313" key="2">
    <source>
        <dbReference type="Proteomes" id="UP000328092"/>
    </source>
</evidence>
<dbReference type="EMBL" id="CAADFC020000006">
    <property type="protein sequence ID" value="VIO68228.1"/>
    <property type="molecule type" value="Genomic_DNA"/>
</dbReference>
<evidence type="ECO:0000313" key="1">
    <source>
        <dbReference type="EMBL" id="VIO68228.1"/>
    </source>
</evidence>
<reference evidence="1" key="1">
    <citation type="submission" date="2019-02" db="EMBL/GenBank/DDBJ databases">
        <authorList>
            <person name="Pothier F.J."/>
        </authorList>
    </citation>
    <scope>NUCLEOTIDE SEQUENCE</scope>
    <source>
        <strain evidence="1">CI-1B</strain>
    </source>
</reference>
<accession>A0A508T5A6</accession>
<name>A0A508T5A6_9BRAD</name>
<gene>
    <name evidence="1" type="ORF">CI1B_20150</name>
</gene>
<proteinExistence type="predicted"/>
<sequence length="153" mass="16824">MNPLLAFVLLGAVGYFASSVIKSGLDARRAPKVLLESIVSALDELRATQRWITKPNPSTFLIWPKGTIGGITYPGIFVSYLQPNLASSTIVVTTFAYRNKRWEKLESTTLFPADFLRQMSGVLGMPSSLRQDLLSKVAGPVPERPPHGARPPW</sequence>
<dbReference type="RefSeq" id="WP_139858811.1">
    <property type="nucleotide sequence ID" value="NZ_CAADFC020000006.1"/>
</dbReference>
<organism evidence="1 2">
    <name type="scientific">Bradyrhizobium ivorense</name>
    <dbReference type="NCBI Taxonomy" id="2511166"/>
    <lineage>
        <taxon>Bacteria</taxon>
        <taxon>Pseudomonadati</taxon>
        <taxon>Pseudomonadota</taxon>
        <taxon>Alphaproteobacteria</taxon>
        <taxon>Hyphomicrobiales</taxon>
        <taxon>Nitrobacteraceae</taxon>
        <taxon>Bradyrhizobium</taxon>
    </lineage>
</organism>
<protein>
    <submittedName>
        <fullName evidence="1">Uncharacterized protein</fullName>
    </submittedName>
</protein>
<dbReference type="Proteomes" id="UP000328092">
    <property type="component" value="Unassembled WGS sequence"/>
</dbReference>
<dbReference type="AlphaFoldDB" id="A0A508T5A6"/>
<comment type="caution">
    <text evidence="1">The sequence shown here is derived from an EMBL/GenBank/DDBJ whole genome shotgun (WGS) entry which is preliminary data.</text>
</comment>
<keyword evidence="2" id="KW-1185">Reference proteome</keyword>